<dbReference type="PANTHER" id="PTHR22925:SF3">
    <property type="entry name" value="GLYCOSYL HYDROLASE FAMILY PROTEIN 43"/>
    <property type="match status" value="1"/>
</dbReference>
<evidence type="ECO:0000256" key="2">
    <source>
        <dbReference type="ARBA" id="ARBA00022801"/>
    </source>
</evidence>
<evidence type="ECO:0000256" key="1">
    <source>
        <dbReference type="ARBA" id="ARBA00009865"/>
    </source>
</evidence>
<dbReference type="PANTHER" id="PTHR22925">
    <property type="entry name" value="GLYCOSYL HYDROLASE 43 FAMILY MEMBER"/>
    <property type="match status" value="1"/>
</dbReference>
<dbReference type="Pfam" id="PF04616">
    <property type="entry name" value="Glyco_hydro_43"/>
    <property type="match status" value="1"/>
</dbReference>
<dbReference type="KEGG" id="pbk:Back11_15540"/>
<dbReference type="GO" id="GO:0005975">
    <property type="term" value="P:carbohydrate metabolic process"/>
    <property type="evidence" value="ECO:0007669"/>
    <property type="project" value="InterPro"/>
</dbReference>
<name>A0A3G9JB29_9BACL</name>
<organism evidence="5 6">
    <name type="scientific">Paenibacillus baekrokdamisoli</name>
    <dbReference type="NCBI Taxonomy" id="1712516"/>
    <lineage>
        <taxon>Bacteria</taxon>
        <taxon>Bacillati</taxon>
        <taxon>Bacillota</taxon>
        <taxon>Bacilli</taxon>
        <taxon>Bacillales</taxon>
        <taxon>Paenibacillaceae</taxon>
        <taxon>Paenibacillus</taxon>
    </lineage>
</organism>
<evidence type="ECO:0000313" key="6">
    <source>
        <dbReference type="Proteomes" id="UP000275368"/>
    </source>
</evidence>
<keyword evidence="6" id="KW-1185">Reference proteome</keyword>
<proteinExistence type="inferred from homology"/>
<dbReference type="OrthoDB" id="273314at2"/>
<dbReference type="InterPro" id="IPR006710">
    <property type="entry name" value="Glyco_hydro_43"/>
</dbReference>
<keyword evidence="3 4" id="KW-0326">Glycosidase</keyword>
<dbReference type="RefSeq" id="WP_125655097.1">
    <property type="nucleotide sequence ID" value="NZ_AP019308.1"/>
</dbReference>
<sequence>MVLNSGLSDLIKYEDFQPGELWLDTNGKPIQAHGGSILFDNGMYYWYGENKDGPNRLSRIGIQRVDVIGISCYSSSDLYNWTFEGIALPAVSDDPNHDLHTSKVAERPKVLKNDRTGQYVMWLHVDNEDYTLAKTGVAVSDNPAGPFIFVGSKRPNDVDSRDMTVFKDEDGTAYLIHSSDWNKTLIISKLTDDYTDLNGEFTKAFIDQSREAPAVFKHAGRYYLLSSGCTGWYPNVALVAESDRMMGRWELRDNPLIGPNARKTFYAQSTYVFPVQGLDNCFIFMADRWRPEELADSRYVWLPVTFTDDGIEIKWADRWDLNTFRE</sequence>
<dbReference type="Proteomes" id="UP000275368">
    <property type="component" value="Chromosome"/>
</dbReference>
<keyword evidence="2 4" id="KW-0378">Hydrolase</keyword>
<evidence type="ECO:0000313" key="5">
    <source>
        <dbReference type="EMBL" id="BBH20209.1"/>
    </source>
</evidence>
<gene>
    <name evidence="5" type="ORF">Back11_15540</name>
</gene>
<dbReference type="EMBL" id="AP019308">
    <property type="protein sequence ID" value="BBH20209.1"/>
    <property type="molecule type" value="Genomic_DNA"/>
</dbReference>
<dbReference type="InterPro" id="IPR023296">
    <property type="entry name" value="Glyco_hydro_beta-prop_sf"/>
</dbReference>
<dbReference type="Gene3D" id="2.115.10.20">
    <property type="entry name" value="Glycosyl hydrolase domain, family 43"/>
    <property type="match status" value="1"/>
</dbReference>
<accession>A0A3G9JB29</accession>
<comment type="similarity">
    <text evidence="1 4">Belongs to the glycosyl hydrolase 43 family.</text>
</comment>
<evidence type="ECO:0000256" key="4">
    <source>
        <dbReference type="RuleBase" id="RU361187"/>
    </source>
</evidence>
<dbReference type="CDD" id="cd18825">
    <property type="entry name" value="GH43_CtGH43-like"/>
    <property type="match status" value="1"/>
</dbReference>
<protein>
    <submittedName>
        <fullName evidence="5">Glycosyl hydrolase family 43</fullName>
    </submittedName>
</protein>
<dbReference type="SUPFAM" id="SSF75005">
    <property type="entry name" value="Arabinanase/levansucrase/invertase"/>
    <property type="match status" value="1"/>
</dbReference>
<evidence type="ECO:0000256" key="3">
    <source>
        <dbReference type="ARBA" id="ARBA00023295"/>
    </source>
</evidence>
<dbReference type="AlphaFoldDB" id="A0A3G9JB29"/>
<reference evidence="5 6" key="1">
    <citation type="submission" date="2018-11" db="EMBL/GenBank/DDBJ databases">
        <title>Complete genome sequence of Paenibacillus baekrokdamisoli strain KCTC 33723.</title>
        <authorList>
            <person name="Kang S.W."/>
            <person name="Lee K.C."/>
            <person name="Kim K.K."/>
            <person name="Kim J.S."/>
            <person name="Kim D.S."/>
            <person name="Ko S.H."/>
            <person name="Yang S.H."/>
            <person name="Lee J.S."/>
        </authorList>
    </citation>
    <scope>NUCLEOTIDE SEQUENCE [LARGE SCALE GENOMIC DNA]</scope>
    <source>
        <strain evidence="5 6">KCTC 33723</strain>
    </source>
</reference>
<dbReference type="GO" id="GO:0004553">
    <property type="term" value="F:hydrolase activity, hydrolyzing O-glycosyl compounds"/>
    <property type="evidence" value="ECO:0007669"/>
    <property type="project" value="InterPro"/>
</dbReference>